<dbReference type="SUPFAM" id="SSF89550">
    <property type="entry name" value="PHP domain-like"/>
    <property type="match status" value="1"/>
</dbReference>
<protein>
    <recommendedName>
        <fullName evidence="2">DNA helicase UvrD</fullName>
    </recommendedName>
</protein>
<comment type="caution">
    <text evidence="1">The sequence shown here is derived from an EMBL/GenBank/DDBJ whole genome shotgun (WGS) entry which is preliminary data.</text>
</comment>
<name>X0WFT5_9ZZZZ</name>
<dbReference type="AlphaFoldDB" id="X0WFT5"/>
<evidence type="ECO:0008006" key="2">
    <source>
        <dbReference type="Google" id="ProtNLM"/>
    </source>
</evidence>
<dbReference type="InterPro" id="IPR016195">
    <property type="entry name" value="Pol/histidinol_Pase-like"/>
</dbReference>
<dbReference type="CDD" id="cd19067">
    <property type="entry name" value="PfuEndoQ-like"/>
    <property type="match status" value="1"/>
</dbReference>
<dbReference type="EMBL" id="BARS01043793">
    <property type="protein sequence ID" value="GAG29515.1"/>
    <property type="molecule type" value="Genomic_DNA"/>
</dbReference>
<accession>X0WFT5</accession>
<feature type="non-terminal residue" evidence="1">
    <location>
        <position position="249"/>
    </location>
</feature>
<dbReference type="Gene3D" id="3.20.20.140">
    <property type="entry name" value="Metal-dependent hydrolases"/>
    <property type="match status" value="1"/>
</dbReference>
<feature type="non-terminal residue" evidence="1">
    <location>
        <position position="1"/>
    </location>
</feature>
<dbReference type="PANTHER" id="PTHR40084:SF1">
    <property type="entry name" value="PHOSPHOTRANSFERASE"/>
    <property type="match status" value="1"/>
</dbReference>
<reference evidence="1" key="1">
    <citation type="journal article" date="2014" name="Front. Microbiol.">
        <title>High frequency of phylogenetically diverse reductive dehalogenase-homologous genes in deep subseafloor sedimentary metagenomes.</title>
        <authorList>
            <person name="Kawai M."/>
            <person name="Futagami T."/>
            <person name="Toyoda A."/>
            <person name="Takaki Y."/>
            <person name="Nishi S."/>
            <person name="Hori S."/>
            <person name="Arai W."/>
            <person name="Tsubouchi T."/>
            <person name="Morono Y."/>
            <person name="Uchiyama I."/>
            <person name="Ito T."/>
            <person name="Fujiyama A."/>
            <person name="Inagaki F."/>
            <person name="Takami H."/>
        </authorList>
    </citation>
    <scope>NUCLEOTIDE SEQUENCE</scope>
    <source>
        <strain evidence="1">Expedition CK06-06</strain>
    </source>
</reference>
<sequence length="249" mass="28346">SRIKGISLLGTGDFTHPNYFAELRLRLEPDGKGLYRLKKGGNKTTRFILTTEISNMYSHNGRMRKIHTVIFAPSFEVVKEINGKLKRIGNISSDGRPIFGQPVKEMVKLVMDTSPDCFIVPAHIWTPWFSLFGANSGFDSVEECFEEEAKHIYCIETGLSSDPEMNWRLSALDKISFISNSDAHSPRKIGREANVFDCDLSYREIIDVLKTKDPKRLLYTVEFFPEEGKYHFDGHRNCGIVFSPKESLA</sequence>
<proteinExistence type="predicted"/>
<gene>
    <name evidence="1" type="ORF">S01H1_66252</name>
</gene>
<evidence type="ECO:0000313" key="1">
    <source>
        <dbReference type="EMBL" id="GAG29515.1"/>
    </source>
</evidence>
<organism evidence="1">
    <name type="scientific">marine sediment metagenome</name>
    <dbReference type="NCBI Taxonomy" id="412755"/>
    <lineage>
        <taxon>unclassified sequences</taxon>
        <taxon>metagenomes</taxon>
        <taxon>ecological metagenomes</taxon>
    </lineage>
</organism>
<dbReference type="PANTHER" id="PTHR40084">
    <property type="entry name" value="PHOSPHOHYDROLASE, PHP FAMILY"/>
    <property type="match status" value="1"/>
</dbReference>